<proteinExistence type="predicted"/>
<dbReference type="PROSITE" id="PS51898">
    <property type="entry name" value="TYR_RECOMBINASE"/>
    <property type="match status" value="1"/>
</dbReference>
<sequence>MKHEHGRAPEAHPAIAPARLDAFLAARELAVDWLRNAANLALVSAQRREDVASARFSDVRDGAWWVEQSKTGQRLCIPLALRLDAVGLSLDDVVRQCRGTGVLSKHLVHQTQSWGNSPRGREIWVDTITRRWSECIARLKLDWEGRTPPTFHEIRSLSERLYKAQGNVNTQELLGHRDPRSANLYHDARGAEWMRIAIG</sequence>
<feature type="domain" description="Tyr recombinase" evidence="2">
    <location>
        <begin position="10"/>
        <end position="198"/>
    </location>
</feature>
<dbReference type="Pfam" id="PF00589">
    <property type="entry name" value="Phage_integrase"/>
    <property type="match status" value="1"/>
</dbReference>
<dbReference type="Gene3D" id="1.10.443.10">
    <property type="entry name" value="Intergrase catalytic core"/>
    <property type="match status" value="1"/>
</dbReference>
<evidence type="ECO:0000313" key="3">
    <source>
        <dbReference type="EMBL" id="MFC4821136.1"/>
    </source>
</evidence>
<dbReference type="InterPro" id="IPR013762">
    <property type="entry name" value="Integrase-like_cat_sf"/>
</dbReference>
<name>A0ABV9QWE8_9GAMM</name>
<evidence type="ECO:0000256" key="1">
    <source>
        <dbReference type="ARBA" id="ARBA00023172"/>
    </source>
</evidence>
<comment type="caution">
    <text evidence="3">The sequence shown here is derived from an EMBL/GenBank/DDBJ whole genome shotgun (WGS) entry which is preliminary data.</text>
</comment>
<organism evidence="3 4">
    <name type="scientific">Dokdonella ginsengisoli</name>
    <dbReference type="NCBI Taxonomy" id="363846"/>
    <lineage>
        <taxon>Bacteria</taxon>
        <taxon>Pseudomonadati</taxon>
        <taxon>Pseudomonadota</taxon>
        <taxon>Gammaproteobacteria</taxon>
        <taxon>Lysobacterales</taxon>
        <taxon>Rhodanobacteraceae</taxon>
        <taxon>Dokdonella</taxon>
    </lineage>
</organism>
<accession>A0ABV9QWE8</accession>
<dbReference type="InterPro" id="IPR002104">
    <property type="entry name" value="Integrase_catalytic"/>
</dbReference>
<keyword evidence="1" id="KW-0233">DNA recombination</keyword>
<protein>
    <submittedName>
        <fullName evidence="3">Tyrosine-type recombinase/integrase</fullName>
    </submittedName>
</protein>
<evidence type="ECO:0000259" key="2">
    <source>
        <dbReference type="PROSITE" id="PS51898"/>
    </source>
</evidence>
<dbReference type="Proteomes" id="UP001595886">
    <property type="component" value="Unassembled WGS sequence"/>
</dbReference>
<evidence type="ECO:0000313" key="4">
    <source>
        <dbReference type="Proteomes" id="UP001595886"/>
    </source>
</evidence>
<dbReference type="RefSeq" id="WP_380021422.1">
    <property type="nucleotide sequence ID" value="NZ_JBHSHD010000010.1"/>
</dbReference>
<keyword evidence="4" id="KW-1185">Reference proteome</keyword>
<dbReference type="EMBL" id="JBHSHD010000010">
    <property type="protein sequence ID" value="MFC4821136.1"/>
    <property type="molecule type" value="Genomic_DNA"/>
</dbReference>
<gene>
    <name evidence="3" type="ORF">ACFO6Q_12430</name>
</gene>
<dbReference type="InterPro" id="IPR011010">
    <property type="entry name" value="DNA_brk_join_enz"/>
</dbReference>
<reference evidence="4" key="1">
    <citation type="journal article" date="2019" name="Int. J. Syst. Evol. Microbiol.">
        <title>The Global Catalogue of Microorganisms (GCM) 10K type strain sequencing project: providing services to taxonomists for standard genome sequencing and annotation.</title>
        <authorList>
            <consortium name="The Broad Institute Genomics Platform"/>
            <consortium name="The Broad Institute Genome Sequencing Center for Infectious Disease"/>
            <person name="Wu L."/>
            <person name="Ma J."/>
        </authorList>
    </citation>
    <scope>NUCLEOTIDE SEQUENCE [LARGE SCALE GENOMIC DNA]</scope>
    <source>
        <strain evidence="4">CCUG 30340</strain>
    </source>
</reference>
<dbReference type="SUPFAM" id="SSF56349">
    <property type="entry name" value="DNA breaking-rejoining enzymes"/>
    <property type="match status" value="1"/>
</dbReference>